<gene>
    <name evidence="1" type="ORF">FJZ47_08385</name>
</gene>
<evidence type="ECO:0000313" key="1">
    <source>
        <dbReference type="EMBL" id="MBM3223801.1"/>
    </source>
</evidence>
<name>A0A938B246_UNCTE</name>
<dbReference type="AlphaFoldDB" id="A0A938B246"/>
<evidence type="ECO:0000313" key="2">
    <source>
        <dbReference type="Proteomes" id="UP000712673"/>
    </source>
</evidence>
<sequence length="331" mass="35808">MQRSQPQDTSTQARQYLDRRTLLRLCATSLSAAALGVQMGGCASGPYKGGEVVFNEVNRTKLHKAAGEIARTLLHLLEQETSNATALQELHRVLQEAGLWNGALAGPVAPADQVGHSIIFNGGEQGFLTLKVYNDHQFVLPLLVRRGVTTERSLAQARAASSCMTDGTSTYNTAGELAVADAQADDPCLGAGYIDVQQLSRQRRDLFSLQDVVTYTEVIQKCLEVLETPGEADVSALQAWLAAQQSRFNLDKVFLSARRDGDVLWVDWMLMFRNGAVGMAQVAKGMAKPVYSVGKTEKEGAALARANIDTTPADTNVEGIDIAFPRVSLVR</sequence>
<proteinExistence type="predicted"/>
<dbReference type="EMBL" id="VGLS01000202">
    <property type="protein sequence ID" value="MBM3223801.1"/>
    <property type="molecule type" value="Genomic_DNA"/>
</dbReference>
<reference evidence="1" key="1">
    <citation type="submission" date="2019-03" db="EMBL/GenBank/DDBJ databases">
        <title>Lake Tanganyika Metagenome-Assembled Genomes (MAGs).</title>
        <authorList>
            <person name="Tran P."/>
        </authorList>
    </citation>
    <scope>NUCLEOTIDE SEQUENCE</scope>
    <source>
        <strain evidence="1">K_DeepCast_65m_m2_066</strain>
    </source>
</reference>
<comment type="caution">
    <text evidence="1">The sequence shown here is derived from an EMBL/GenBank/DDBJ whole genome shotgun (WGS) entry which is preliminary data.</text>
</comment>
<organism evidence="1 2">
    <name type="scientific">Tectimicrobiota bacterium</name>
    <dbReference type="NCBI Taxonomy" id="2528274"/>
    <lineage>
        <taxon>Bacteria</taxon>
        <taxon>Pseudomonadati</taxon>
        <taxon>Nitrospinota/Tectimicrobiota group</taxon>
        <taxon>Candidatus Tectimicrobiota</taxon>
    </lineage>
</organism>
<protein>
    <submittedName>
        <fullName evidence="1">Uncharacterized protein</fullName>
    </submittedName>
</protein>
<dbReference type="Proteomes" id="UP000712673">
    <property type="component" value="Unassembled WGS sequence"/>
</dbReference>
<accession>A0A938B246</accession>